<dbReference type="AlphaFoldDB" id="A0A0C5JBC5"/>
<organism evidence="3 4">
    <name type="scientific">Rugosibacter aromaticivorans</name>
    <dbReference type="NCBI Taxonomy" id="1565605"/>
    <lineage>
        <taxon>Bacteria</taxon>
        <taxon>Pseudomonadati</taxon>
        <taxon>Pseudomonadota</taxon>
        <taxon>Betaproteobacteria</taxon>
        <taxon>Nitrosomonadales</taxon>
        <taxon>Sterolibacteriaceae</taxon>
        <taxon>Rugosibacter</taxon>
    </lineage>
</organism>
<dbReference type="PANTHER" id="PTHR13420">
    <property type="entry name" value="UPF0235 PROTEIN C15ORF40"/>
    <property type="match status" value="1"/>
</dbReference>
<dbReference type="InterPro" id="IPR036591">
    <property type="entry name" value="YggU-like_sf"/>
</dbReference>
<dbReference type="RefSeq" id="WP_202635237.1">
    <property type="nucleotide sequence ID" value="NZ_CP010554.1"/>
</dbReference>
<dbReference type="PANTHER" id="PTHR13420:SF7">
    <property type="entry name" value="UPF0235 PROTEIN C15ORF40"/>
    <property type="match status" value="1"/>
</dbReference>
<evidence type="ECO:0000313" key="4">
    <source>
        <dbReference type="Proteomes" id="UP000061603"/>
    </source>
</evidence>
<proteinExistence type="inferred from homology"/>
<dbReference type="Pfam" id="PF02594">
    <property type="entry name" value="DUF167"/>
    <property type="match status" value="1"/>
</dbReference>
<dbReference type="HAMAP" id="MF_00634">
    <property type="entry name" value="UPF0235"/>
    <property type="match status" value="1"/>
</dbReference>
<comment type="similarity">
    <text evidence="1 2">Belongs to the UPF0235 family.</text>
</comment>
<evidence type="ECO:0000313" key="3">
    <source>
        <dbReference type="EMBL" id="AJP49135.1"/>
    </source>
</evidence>
<dbReference type="InterPro" id="IPR003746">
    <property type="entry name" value="DUF167"/>
</dbReference>
<sequence>MSWLRVNDDGVTLTLYIQPGAKKTEVVGLHGEALKIRLHAPPVDGQANAQLIAFLAQRLALPKRAVTLLAGESSRAKRVRVAGIDAACVRAQLGEPAW</sequence>
<evidence type="ECO:0000256" key="1">
    <source>
        <dbReference type="ARBA" id="ARBA00010364"/>
    </source>
</evidence>
<reference evidence="3 4" key="1">
    <citation type="journal article" date="2015" name="Genome Announc.">
        <title>Complete Genome Sequence of a Novel Bacterium within the Family Rhodocyclaceae That Degrades Polycyclic Aromatic Hydrocarbons.</title>
        <authorList>
            <person name="Singleton D.R."/>
            <person name="Dickey A.N."/>
            <person name="Scholl E.H."/>
            <person name="Wright F.A."/>
            <person name="Aitken M.D."/>
        </authorList>
    </citation>
    <scope>NUCLEOTIDE SEQUENCE [LARGE SCALE GENOMIC DNA]</scope>
    <source>
        <strain evidence="4">PG1-Ca6</strain>
    </source>
</reference>
<evidence type="ECO:0000256" key="2">
    <source>
        <dbReference type="HAMAP-Rule" id="MF_00634"/>
    </source>
</evidence>
<dbReference type="SUPFAM" id="SSF69786">
    <property type="entry name" value="YggU-like"/>
    <property type="match status" value="1"/>
</dbReference>
<dbReference type="HOGENOM" id="CLU_130694_5_1_4"/>
<protein>
    <recommendedName>
        <fullName evidence="2">UPF0235 protein PG1C_13230</fullName>
    </recommendedName>
</protein>
<dbReference type="EMBL" id="CP010554">
    <property type="protein sequence ID" value="AJP49135.1"/>
    <property type="molecule type" value="Genomic_DNA"/>
</dbReference>
<dbReference type="Proteomes" id="UP000061603">
    <property type="component" value="Chromosome"/>
</dbReference>
<accession>A0A0C5JBC5</accession>
<dbReference type="STRING" id="1565605.PG1C_13230"/>
<dbReference type="SMART" id="SM01152">
    <property type="entry name" value="DUF167"/>
    <property type="match status" value="1"/>
</dbReference>
<dbReference type="GO" id="GO:0005737">
    <property type="term" value="C:cytoplasm"/>
    <property type="evidence" value="ECO:0007669"/>
    <property type="project" value="TreeGrafter"/>
</dbReference>
<dbReference type="NCBIfam" id="TIGR00251">
    <property type="entry name" value="DUF167 family protein"/>
    <property type="match status" value="1"/>
</dbReference>
<dbReference type="KEGG" id="rbu:PG1C_13230"/>
<gene>
    <name evidence="3" type="ORF">PG1C_13230</name>
</gene>
<dbReference type="Gene3D" id="3.30.1200.10">
    <property type="entry name" value="YggU-like"/>
    <property type="match status" value="1"/>
</dbReference>
<name>A0A0C5JBC5_9PROT</name>
<keyword evidence="4" id="KW-1185">Reference proteome</keyword>